<protein>
    <submittedName>
        <fullName evidence="2">T9SS type A sorting domain-containing protein</fullName>
    </submittedName>
</protein>
<comment type="caution">
    <text evidence="2">The sequence shown here is derived from an EMBL/GenBank/DDBJ whole genome shotgun (WGS) entry which is preliminary data.</text>
</comment>
<dbReference type="EMBL" id="JABBGH010000001">
    <property type="protein sequence ID" value="NML65464.1"/>
    <property type="molecule type" value="Genomic_DNA"/>
</dbReference>
<dbReference type="Proteomes" id="UP000559626">
    <property type="component" value="Unassembled WGS sequence"/>
</dbReference>
<dbReference type="AlphaFoldDB" id="A0A7Y0ADQ9"/>
<keyword evidence="3" id="KW-1185">Reference proteome</keyword>
<feature type="chain" id="PRO_5031198468" evidence="1">
    <location>
        <begin position="22"/>
        <end position="660"/>
    </location>
</feature>
<gene>
    <name evidence="2" type="ORF">HHL22_09635</name>
</gene>
<accession>A0A7Y0ADQ9</accession>
<name>A0A7Y0ADQ9_9BACT</name>
<reference evidence="2 3" key="1">
    <citation type="submission" date="2020-04" db="EMBL/GenBank/DDBJ databases">
        <title>Hymenobacter polaris sp. nov., isolated from Arctic soil.</title>
        <authorList>
            <person name="Dahal R.H."/>
        </authorList>
    </citation>
    <scope>NUCLEOTIDE SEQUENCE [LARGE SCALE GENOMIC DNA]</scope>
    <source>
        <strain evidence="2 3">RP-2-7</strain>
    </source>
</reference>
<evidence type="ECO:0000313" key="3">
    <source>
        <dbReference type="Proteomes" id="UP000559626"/>
    </source>
</evidence>
<feature type="signal peptide" evidence="1">
    <location>
        <begin position="1"/>
        <end position="21"/>
    </location>
</feature>
<keyword evidence="1" id="KW-0732">Signal</keyword>
<evidence type="ECO:0000256" key="1">
    <source>
        <dbReference type="SAM" id="SignalP"/>
    </source>
</evidence>
<proteinExistence type="predicted"/>
<dbReference type="Gene3D" id="2.60.120.260">
    <property type="entry name" value="Galactose-binding domain-like"/>
    <property type="match status" value="1"/>
</dbReference>
<dbReference type="RefSeq" id="WP_169530763.1">
    <property type="nucleotide sequence ID" value="NZ_JABBGH010000001.1"/>
</dbReference>
<sequence length="660" mass="69341">MRSLRLFFLLPAVLLVLAANAQVVIGPLGGDASRQVGAPNAAATQRTAALTLPFFDDFVTPRNGLPNAANWQGAGPGYPVGDGTLRRYAGGGAYVSNRLAVAPPTRGTVTLDGLRANGLPYNPGSPTVYGATDTLTSQPIDLSGLGPGSNVYLSYAWQAGSVQGAPASSSGNAPVQLLLEFLDRDGIWNGIWTFSSQGSRTGFRQQIFPISQAAYLHGSFRFRFRATGNQNLSRDSFGLDYIYLNSNRSAADTTFADVALSQGLSNPLRRFTSLPAWQYAAASTSELSPTLGATANRLTATTTVANPINPLPISWQGVVRELSSGGFGPATWLSGSGTINAGARQYAIAGNATTAPLPSSTGTRRYRYQLQLQTQETNPLTLANDSLSRDLELADYYAFDDGTAEASFNLTARSMGGISYFAYALDLNKNDAVKSVRLAPIFNNIPVAAQGENYADRPVTVAVWADNNGQPAATPLATKTGTLLNPLNPANSGTSLPVFQEIVFDQPVPVSGRCYVGFGQASSGQFLGYGYDLNNAAPASVVYQQTAGTWAPTTLPLPGALLMRAVMNNGVLATRAAQALNAQFSLYPNPAAAGSTVLVAGPAFRAAALLDVLGRPVWQQPAAEAGQPTLRLPATLPPGVYLVRLPLPDGSVATRRLTVQ</sequence>
<organism evidence="2 3">
    <name type="scientific">Hymenobacter polaris</name>
    <dbReference type="NCBI Taxonomy" id="2682546"/>
    <lineage>
        <taxon>Bacteria</taxon>
        <taxon>Pseudomonadati</taxon>
        <taxon>Bacteroidota</taxon>
        <taxon>Cytophagia</taxon>
        <taxon>Cytophagales</taxon>
        <taxon>Hymenobacteraceae</taxon>
        <taxon>Hymenobacter</taxon>
    </lineage>
</organism>
<evidence type="ECO:0000313" key="2">
    <source>
        <dbReference type="EMBL" id="NML65464.1"/>
    </source>
</evidence>